<feature type="non-terminal residue" evidence="2">
    <location>
        <position position="114"/>
    </location>
</feature>
<feature type="region of interest" description="Disordered" evidence="1">
    <location>
        <begin position="73"/>
        <end position="114"/>
    </location>
</feature>
<dbReference type="EMBL" id="LRGB01016045">
    <property type="protein sequence ID" value="KZR98728.1"/>
    <property type="molecule type" value="Genomic_DNA"/>
</dbReference>
<feature type="non-terminal residue" evidence="2">
    <location>
        <position position="1"/>
    </location>
</feature>
<evidence type="ECO:0000313" key="3">
    <source>
        <dbReference type="Proteomes" id="UP000076858"/>
    </source>
</evidence>
<feature type="compositionally biased region" description="Polar residues" evidence="1">
    <location>
        <begin position="73"/>
        <end position="84"/>
    </location>
</feature>
<evidence type="ECO:0000313" key="2">
    <source>
        <dbReference type="EMBL" id="KZR98728.1"/>
    </source>
</evidence>
<feature type="compositionally biased region" description="Basic residues" evidence="1">
    <location>
        <begin position="105"/>
        <end position="114"/>
    </location>
</feature>
<feature type="compositionally biased region" description="Low complexity" evidence="1">
    <location>
        <begin position="94"/>
        <end position="104"/>
    </location>
</feature>
<keyword evidence="3" id="KW-1185">Reference proteome</keyword>
<organism evidence="2 3">
    <name type="scientific">Daphnia magna</name>
    <dbReference type="NCBI Taxonomy" id="35525"/>
    <lineage>
        <taxon>Eukaryota</taxon>
        <taxon>Metazoa</taxon>
        <taxon>Ecdysozoa</taxon>
        <taxon>Arthropoda</taxon>
        <taxon>Crustacea</taxon>
        <taxon>Branchiopoda</taxon>
        <taxon>Diplostraca</taxon>
        <taxon>Cladocera</taxon>
        <taxon>Anomopoda</taxon>
        <taxon>Daphniidae</taxon>
        <taxon>Daphnia</taxon>
    </lineage>
</organism>
<gene>
    <name evidence="2" type="ORF">APZ42_005722</name>
</gene>
<dbReference type="Proteomes" id="UP000076858">
    <property type="component" value="Unassembled WGS sequence"/>
</dbReference>
<sequence length="114" mass="12363">HGCIFLKFTDSKLTLRGIAKDIASGAITIEDVEKNYLAPALPCSQEFDGAARRNAAKSSAAKKRTMKSQFNSQTFKMLSNNSAANGDAAESDDSIQQSLSSNSSYKKRNVHDDE</sequence>
<name>A0A164GAJ6_9CRUS</name>
<reference evidence="2 3" key="1">
    <citation type="submission" date="2016-03" db="EMBL/GenBank/DDBJ databases">
        <title>EvidentialGene: Evidence-directed Construction of Genes on Genomes.</title>
        <authorList>
            <person name="Gilbert D.G."/>
            <person name="Choi J.-H."/>
            <person name="Mockaitis K."/>
            <person name="Colbourne J."/>
            <person name="Pfrender M."/>
        </authorList>
    </citation>
    <scope>NUCLEOTIDE SEQUENCE [LARGE SCALE GENOMIC DNA]</scope>
    <source>
        <strain evidence="2 3">Xinb3</strain>
        <tissue evidence="2">Complete organism</tissue>
    </source>
</reference>
<dbReference type="AlphaFoldDB" id="A0A164GAJ6"/>
<comment type="caution">
    <text evidence="2">The sequence shown here is derived from an EMBL/GenBank/DDBJ whole genome shotgun (WGS) entry which is preliminary data.</text>
</comment>
<evidence type="ECO:0000256" key="1">
    <source>
        <dbReference type="SAM" id="MobiDB-lite"/>
    </source>
</evidence>
<proteinExistence type="predicted"/>
<accession>A0A164GAJ6</accession>
<protein>
    <submittedName>
        <fullName evidence="2">Uncharacterized protein</fullName>
    </submittedName>
</protein>